<evidence type="ECO:0000313" key="5">
    <source>
        <dbReference type="EMBL" id="TVY74865.1"/>
    </source>
</evidence>
<dbReference type="Proteomes" id="UP000320707">
    <property type="component" value="Unassembled WGS sequence"/>
</dbReference>
<evidence type="ECO:0000313" key="3">
    <source>
        <dbReference type="EMBL" id="TVY73956.1"/>
    </source>
</evidence>
<evidence type="ECO:0000313" key="6">
    <source>
        <dbReference type="EMBL" id="TVY74947.1"/>
    </source>
</evidence>
<dbReference type="EMBL" id="SRMI01000003">
    <property type="protein sequence ID" value="TVY73956.1"/>
    <property type="molecule type" value="Genomic_DNA"/>
</dbReference>
<dbReference type="Gene3D" id="3.90.1200.10">
    <property type="match status" value="1"/>
</dbReference>
<sequence>MSETAHSKPGHLQDKIAERQIRHARSQFIDSINPEDVRRLAASYHPSQSNGEFFQEPIHGSYNICYFIQFPSLSGSSSSPRLWDKWVVRIPLAPCLPFGADQKLECEIATMKLVAQKTSIPIPDLIAYAINEKSKPFPTFMILEFVEAENLSHKKYHAFTREQQQQLYQSLADIFIQLRRLEFDAIGRLTCRDDASFTVSHPIATIDINSQALEGVRPSKVLARYDGGGPLQRSTQYIELLHDLADNAFSESRTSVLDNDGIGEEYLYYLHSFRSHVNKWRAGDDDRGPFVLVHGDFQPFNLLVNDQGSVVSVLDWEWSRVVPRQFFRPPLWLQYADTTLLSRPLFYERFLETLQDFLSIVRQREIQKYGSTMLADEWSHAQKRQGFLVSNALESWSHVDWYMSNQECAEGLEGRIQAFMSSDPRRADLVARKVRDGETYKADVQRNTRTKPGASRWFPASVCKLVSQAWYSAMVIRKKSSVPLLLPGVIIMFICGGGLVGYKSRLWPWLHVSLSRFC</sequence>
<evidence type="ECO:0000256" key="1">
    <source>
        <dbReference type="SAM" id="Phobius"/>
    </source>
</evidence>
<dbReference type="PANTHER" id="PTHR21310:SF15">
    <property type="entry name" value="AMINOGLYCOSIDE PHOSPHOTRANSFERASE DOMAIN-CONTAINING PROTEIN"/>
    <property type="match status" value="1"/>
</dbReference>
<dbReference type="InterPro" id="IPR002575">
    <property type="entry name" value="Aminoglycoside_PTrfase"/>
</dbReference>
<dbReference type="AlphaFoldDB" id="A0A559LKS1"/>
<keyword evidence="1" id="KW-0812">Transmembrane</keyword>
<evidence type="ECO:0000313" key="8">
    <source>
        <dbReference type="Proteomes" id="UP000320707"/>
    </source>
</evidence>
<dbReference type="InterPro" id="IPR011009">
    <property type="entry name" value="Kinase-like_dom_sf"/>
</dbReference>
<evidence type="ECO:0000313" key="7">
    <source>
        <dbReference type="EMBL" id="TVY75183.1"/>
    </source>
</evidence>
<feature type="domain" description="Aminoglycoside phosphotransferase" evidence="2">
    <location>
        <begin position="85"/>
        <end position="321"/>
    </location>
</feature>
<dbReference type="InterPro" id="IPR051678">
    <property type="entry name" value="AGP_Transferase"/>
</dbReference>
<proteinExistence type="predicted"/>
<gene>
    <name evidence="4" type="ORF">Focb16_v005655</name>
    <name evidence="6" type="ORF">Focb16_v005665</name>
    <name evidence="3" type="ORF">Focb16_v005674</name>
    <name evidence="7" type="ORF">Focb16_v005684</name>
    <name evidence="5" type="ORF">Focb16_v005694</name>
</gene>
<dbReference type="OMA" id="NDENWVF"/>
<evidence type="ECO:0000313" key="4">
    <source>
        <dbReference type="EMBL" id="TVY74078.1"/>
    </source>
</evidence>
<reference evidence="5 8" key="1">
    <citation type="journal article" date="2019" name="Microbiol. Resour. Announc.">
        <title>High-quality draft genome sequence of Fusarium oxysporum f. sp. cubense strain 160527, a causal agent of Panama disease.</title>
        <authorList>
            <person name="Asai S."/>
            <person name="Ayukawa Y."/>
            <person name="Gan P."/>
            <person name="Masuda S."/>
            <person name="Komatsu K."/>
            <person name="Shirasu K."/>
            <person name="Arie T."/>
        </authorList>
    </citation>
    <scope>NUCLEOTIDE SEQUENCE [LARGE SCALE GENOMIC DNA]</scope>
    <source>
        <strain evidence="5 8">160527</strain>
    </source>
</reference>
<evidence type="ECO:0000259" key="2">
    <source>
        <dbReference type="Pfam" id="PF01636"/>
    </source>
</evidence>
<dbReference type="SUPFAM" id="SSF56112">
    <property type="entry name" value="Protein kinase-like (PK-like)"/>
    <property type="match status" value="1"/>
</dbReference>
<comment type="caution">
    <text evidence="5">The sequence shown here is derived from an EMBL/GenBank/DDBJ whole genome shotgun (WGS) entry which is preliminary data.</text>
</comment>
<keyword evidence="1" id="KW-0472">Membrane</keyword>
<protein>
    <recommendedName>
        <fullName evidence="2">Aminoglycoside phosphotransferase domain-containing protein</fullName>
    </recommendedName>
</protein>
<dbReference type="EMBL" id="SRMI01000003">
    <property type="protein sequence ID" value="TVY75183.1"/>
    <property type="molecule type" value="Genomic_DNA"/>
</dbReference>
<keyword evidence="1" id="KW-1133">Transmembrane helix</keyword>
<dbReference type="EMBL" id="SRMI01000003">
    <property type="protein sequence ID" value="TVY74078.1"/>
    <property type="molecule type" value="Genomic_DNA"/>
</dbReference>
<dbReference type="EMBL" id="SRMI01000003">
    <property type="protein sequence ID" value="TVY74947.1"/>
    <property type="molecule type" value="Genomic_DNA"/>
</dbReference>
<dbReference type="EMBL" id="SRMI01000003">
    <property type="protein sequence ID" value="TVY74865.1"/>
    <property type="molecule type" value="Genomic_DNA"/>
</dbReference>
<name>A0A559LKS1_FUSOC</name>
<feature type="transmembrane region" description="Helical" evidence="1">
    <location>
        <begin position="484"/>
        <end position="502"/>
    </location>
</feature>
<dbReference type="Pfam" id="PF01636">
    <property type="entry name" value="APH"/>
    <property type="match status" value="1"/>
</dbReference>
<organism evidence="5 8">
    <name type="scientific">Fusarium oxysporum f. sp. cubense</name>
    <dbReference type="NCBI Taxonomy" id="61366"/>
    <lineage>
        <taxon>Eukaryota</taxon>
        <taxon>Fungi</taxon>
        <taxon>Dikarya</taxon>
        <taxon>Ascomycota</taxon>
        <taxon>Pezizomycotina</taxon>
        <taxon>Sordariomycetes</taxon>
        <taxon>Hypocreomycetidae</taxon>
        <taxon>Hypocreales</taxon>
        <taxon>Nectriaceae</taxon>
        <taxon>Fusarium</taxon>
        <taxon>Fusarium oxysporum species complex</taxon>
    </lineage>
</organism>
<accession>A0A559LKS1</accession>
<dbReference type="PANTHER" id="PTHR21310">
    <property type="entry name" value="AMINOGLYCOSIDE PHOSPHOTRANSFERASE-RELATED-RELATED"/>
    <property type="match status" value="1"/>
</dbReference>